<gene>
    <name evidence="1" type="ORF">ADUPG1_005413</name>
</gene>
<reference evidence="1" key="1">
    <citation type="submission" date="2022-03" db="EMBL/GenBank/DDBJ databases">
        <title>Draft genome sequence of Aduncisulcus paluster, a free-living microaerophilic Fornicata.</title>
        <authorList>
            <person name="Yuyama I."/>
            <person name="Kume K."/>
            <person name="Tamura T."/>
            <person name="Inagaki Y."/>
            <person name="Hashimoto T."/>
        </authorList>
    </citation>
    <scope>NUCLEOTIDE SEQUENCE</scope>
    <source>
        <strain evidence="1">NY0171</strain>
    </source>
</reference>
<evidence type="ECO:0000313" key="1">
    <source>
        <dbReference type="EMBL" id="GKT30141.1"/>
    </source>
</evidence>
<accession>A0ABQ5KE18</accession>
<organism evidence="1 2">
    <name type="scientific">Aduncisulcus paluster</name>
    <dbReference type="NCBI Taxonomy" id="2918883"/>
    <lineage>
        <taxon>Eukaryota</taxon>
        <taxon>Metamonada</taxon>
        <taxon>Carpediemonas-like organisms</taxon>
        <taxon>Aduncisulcus</taxon>
    </lineage>
</organism>
<proteinExistence type="predicted"/>
<dbReference type="EMBL" id="BQXS01008627">
    <property type="protein sequence ID" value="GKT30141.1"/>
    <property type="molecule type" value="Genomic_DNA"/>
</dbReference>
<comment type="caution">
    <text evidence="1">The sequence shown here is derived from an EMBL/GenBank/DDBJ whole genome shotgun (WGS) entry which is preliminary data.</text>
</comment>
<dbReference type="Proteomes" id="UP001057375">
    <property type="component" value="Unassembled WGS sequence"/>
</dbReference>
<feature type="non-terminal residue" evidence="1">
    <location>
        <position position="110"/>
    </location>
</feature>
<protein>
    <submittedName>
        <fullName evidence="1">Uncharacterized protein</fullName>
    </submittedName>
</protein>
<name>A0ABQ5KE18_9EUKA</name>
<keyword evidence="2" id="KW-1185">Reference proteome</keyword>
<evidence type="ECO:0000313" key="2">
    <source>
        <dbReference type="Proteomes" id="UP001057375"/>
    </source>
</evidence>
<sequence length="110" mass="12475">MRRILALPLLPTHLFIATNVYIIPKFIYMGTMGFLTLEQCNKVDTEIKKKVCKAIRYPFEAFPCSYMYSSRDDGGVGIISLRQTVDVSRASALIEALSDPGLQRSFMEDF</sequence>